<feature type="compositionally biased region" description="Basic and acidic residues" evidence="1">
    <location>
        <begin position="245"/>
        <end position="257"/>
    </location>
</feature>
<evidence type="ECO:0000313" key="3">
    <source>
        <dbReference type="Proteomes" id="UP000499080"/>
    </source>
</evidence>
<proteinExistence type="predicted"/>
<accession>A0A4Y2I4X3</accession>
<dbReference type="Proteomes" id="UP000499080">
    <property type="component" value="Unassembled WGS sequence"/>
</dbReference>
<evidence type="ECO:0000313" key="2">
    <source>
        <dbReference type="EMBL" id="GBM72821.1"/>
    </source>
</evidence>
<organism evidence="2 3">
    <name type="scientific">Araneus ventricosus</name>
    <name type="common">Orbweaver spider</name>
    <name type="synonym">Epeira ventricosa</name>
    <dbReference type="NCBI Taxonomy" id="182803"/>
    <lineage>
        <taxon>Eukaryota</taxon>
        <taxon>Metazoa</taxon>
        <taxon>Ecdysozoa</taxon>
        <taxon>Arthropoda</taxon>
        <taxon>Chelicerata</taxon>
        <taxon>Arachnida</taxon>
        <taxon>Araneae</taxon>
        <taxon>Araneomorphae</taxon>
        <taxon>Entelegynae</taxon>
        <taxon>Araneoidea</taxon>
        <taxon>Araneidae</taxon>
        <taxon>Araneus</taxon>
    </lineage>
</organism>
<name>A0A4Y2I4X3_ARAVE</name>
<dbReference type="EMBL" id="BGPR01002401">
    <property type="protein sequence ID" value="GBM72821.1"/>
    <property type="molecule type" value="Genomic_DNA"/>
</dbReference>
<evidence type="ECO:0000256" key="1">
    <source>
        <dbReference type="SAM" id="MobiDB-lite"/>
    </source>
</evidence>
<comment type="caution">
    <text evidence="2">The sequence shown here is derived from an EMBL/GenBank/DDBJ whole genome shotgun (WGS) entry which is preliminary data.</text>
</comment>
<feature type="compositionally biased region" description="Polar residues" evidence="1">
    <location>
        <begin position="221"/>
        <end position="232"/>
    </location>
</feature>
<keyword evidence="3" id="KW-1185">Reference proteome</keyword>
<dbReference type="AlphaFoldDB" id="A0A4Y2I4X3"/>
<feature type="region of interest" description="Disordered" evidence="1">
    <location>
        <begin position="221"/>
        <end position="309"/>
    </location>
</feature>
<sequence length="309" mass="35384">MENANGLIHHPLLNHDQRLNDGSAMMMRKLTEEYETSISSVKGSAQKNYSLRFHIESDAERFTSSSTRCPHLIKNSPVYFSSRNNPSNIQYSENINLVGSSSCESYQYSLRVIDSINQAHQYLKASRTEYKRSEPIHPFLKWLSDESLTDNETSQRINAVETLDIADVERSIKWPSDESLAGNETSKKKKKIKTLDIAEVEPSFKELQHAIQNKLYQTVPDQQARRVSNAENWENVRRKGNQKILQDEKEKPKEKAIIESLYGTGSSNRTKDRKSSSPGVENSEKGRHPVGPFKESEIHFSNRRNISKI</sequence>
<gene>
    <name evidence="2" type="ORF">AVEN_258530_1</name>
</gene>
<protein>
    <submittedName>
        <fullName evidence="2">Uncharacterized protein</fullName>
    </submittedName>
</protein>
<reference evidence="2 3" key="1">
    <citation type="journal article" date="2019" name="Sci. Rep.">
        <title>Orb-weaving spider Araneus ventricosus genome elucidates the spidroin gene catalogue.</title>
        <authorList>
            <person name="Kono N."/>
            <person name="Nakamura H."/>
            <person name="Ohtoshi R."/>
            <person name="Moran D.A.P."/>
            <person name="Shinohara A."/>
            <person name="Yoshida Y."/>
            <person name="Fujiwara M."/>
            <person name="Mori M."/>
            <person name="Tomita M."/>
            <person name="Arakawa K."/>
        </authorList>
    </citation>
    <scope>NUCLEOTIDE SEQUENCE [LARGE SCALE GENOMIC DNA]</scope>
</reference>